<gene>
    <name evidence="2" type="ORF">RI129_009545</name>
</gene>
<evidence type="ECO:0000313" key="2">
    <source>
        <dbReference type="EMBL" id="KAK5640998.1"/>
    </source>
</evidence>
<comment type="caution">
    <text evidence="2">The sequence shown here is derived from an EMBL/GenBank/DDBJ whole genome shotgun (WGS) entry which is preliminary data.</text>
</comment>
<evidence type="ECO:0000313" key="3">
    <source>
        <dbReference type="Proteomes" id="UP001329430"/>
    </source>
</evidence>
<proteinExistence type="predicted"/>
<sequence>MSAKVHSKNFLEDILGKYFQKAVKVLNVKVTEDVNDTIFVCSMKRLKIGYLLENENEQHSLSIISKNLPEDEFRSKFITDMEMFDCEFKVYVEVISQFSKLDYQEKMSAKVYCCISKPSPMLLLEDLCELQYKVVRKSDGLDLEHCLLVMEKLAYFHAASLALFEKKSSTLTEFNRCMFQRSTISEQLVNVSYEEIVKVCRSVPDLNKYTEKLELAKERIFEILFNINNTNTNYKVLNHGDCWSNNIMFYHNQNGEVKDVVFVDFQLSCFTSPCYDLHYFIGSSANVQSKHNVDAIVDHYFENFTRKLRELHTVTMPTREKFDEDFRSFCYYGFGGTLTALPFSNPNKFEGATMQNFLEDNSTDGYRYKCFRSEDYLKKMKHCLSIYEALGMFDI</sequence>
<feature type="domain" description="CHK kinase-like" evidence="1">
    <location>
        <begin position="122"/>
        <end position="310"/>
    </location>
</feature>
<protein>
    <recommendedName>
        <fullName evidence="1">CHK kinase-like domain-containing protein</fullName>
    </recommendedName>
</protein>
<dbReference type="Pfam" id="PF02958">
    <property type="entry name" value="EcKL"/>
    <property type="match status" value="1"/>
</dbReference>
<dbReference type="PANTHER" id="PTHR11012:SF56">
    <property type="entry name" value="CHK KINASE-LIKE DOMAIN-CONTAINING PROTEIN-RELATED"/>
    <property type="match status" value="1"/>
</dbReference>
<accession>A0AAN7V8K7</accession>
<dbReference type="SUPFAM" id="SSF56112">
    <property type="entry name" value="Protein kinase-like (PK-like)"/>
    <property type="match status" value="1"/>
</dbReference>
<dbReference type="Proteomes" id="UP001329430">
    <property type="component" value="Chromosome 7"/>
</dbReference>
<keyword evidence="3" id="KW-1185">Reference proteome</keyword>
<organism evidence="2 3">
    <name type="scientific">Pyrocoelia pectoralis</name>
    <dbReference type="NCBI Taxonomy" id="417401"/>
    <lineage>
        <taxon>Eukaryota</taxon>
        <taxon>Metazoa</taxon>
        <taxon>Ecdysozoa</taxon>
        <taxon>Arthropoda</taxon>
        <taxon>Hexapoda</taxon>
        <taxon>Insecta</taxon>
        <taxon>Pterygota</taxon>
        <taxon>Neoptera</taxon>
        <taxon>Endopterygota</taxon>
        <taxon>Coleoptera</taxon>
        <taxon>Polyphaga</taxon>
        <taxon>Elateriformia</taxon>
        <taxon>Elateroidea</taxon>
        <taxon>Lampyridae</taxon>
        <taxon>Lampyrinae</taxon>
        <taxon>Pyrocoelia</taxon>
    </lineage>
</organism>
<dbReference type="SMART" id="SM00587">
    <property type="entry name" value="CHK"/>
    <property type="match status" value="1"/>
</dbReference>
<reference evidence="2 3" key="1">
    <citation type="journal article" date="2024" name="Insects">
        <title>An Improved Chromosome-Level Genome Assembly of the Firefly Pyrocoelia pectoralis.</title>
        <authorList>
            <person name="Fu X."/>
            <person name="Meyer-Rochow V.B."/>
            <person name="Ballantyne L."/>
            <person name="Zhu X."/>
        </authorList>
    </citation>
    <scope>NUCLEOTIDE SEQUENCE [LARGE SCALE GENOMIC DNA]</scope>
    <source>
        <strain evidence="2">XCY_ONT2</strain>
    </source>
</reference>
<dbReference type="InterPro" id="IPR011009">
    <property type="entry name" value="Kinase-like_dom_sf"/>
</dbReference>
<dbReference type="InterPro" id="IPR004119">
    <property type="entry name" value="EcKL"/>
</dbReference>
<dbReference type="Gene3D" id="3.90.1200.10">
    <property type="match status" value="1"/>
</dbReference>
<name>A0AAN7V8K7_9COLE</name>
<dbReference type="InterPro" id="IPR015897">
    <property type="entry name" value="CHK_kinase-like"/>
</dbReference>
<evidence type="ECO:0000259" key="1">
    <source>
        <dbReference type="SMART" id="SM00587"/>
    </source>
</evidence>
<dbReference type="AlphaFoldDB" id="A0AAN7V8K7"/>
<dbReference type="PANTHER" id="PTHR11012">
    <property type="entry name" value="PROTEIN KINASE-LIKE DOMAIN-CONTAINING"/>
    <property type="match status" value="1"/>
</dbReference>
<dbReference type="EMBL" id="JAVRBK010000007">
    <property type="protein sequence ID" value="KAK5640998.1"/>
    <property type="molecule type" value="Genomic_DNA"/>
</dbReference>